<dbReference type="Proteomes" id="UP000033385">
    <property type="component" value="Unassembled WGS sequence"/>
</dbReference>
<accession>A0A0F3NIR3</accession>
<evidence type="ECO:0000313" key="2">
    <source>
        <dbReference type="EMBL" id="KJV67592.1"/>
    </source>
</evidence>
<sequence>MAARVAIPSVVDIVAAIIRHFSFTIGRKTRRRIPHSSSDQYFSAIAAFSYLMPR</sequence>
<keyword evidence="1" id="KW-0812">Transmembrane</keyword>
<dbReference type="AlphaFoldDB" id="A0A0F3NIR3"/>
<feature type="transmembrane region" description="Helical" evidence="1">
    <location>
        <begin position="6"/>
        <end position="26"/>
    </location>
</feature>
<keyword evidence="1" id="KW-1133">Transmembrane helix</keyword>
<reference evidence="2 3" key="1">
    <citation type="submission" date="2015-01" db="EMBL/GenBank/DDBJ databases">
        <title>Genome Sequencing of Rickettsiales.</title>
        <authorList>
            <person name="Daugherty S.C."/>
            <person name="Su Q."/>
            <person name="Abolude K."/>
            <person name="Beier-Sexton M."/>
            <person name="Carlyon J.A."/>
            <person name="Carter R."/>
            <person name="Day N.P."/>
            <person name="Dumler S.J."/>
            <person name="Dyachenko V."/>
            <person name="Godinez A."/>
            <person name="Kurtti T.J."/>
            <person name="Lichay M."/>
            <person name="Mullins K.E."/>
            <person name="Ott S."/>
            <person name="Pappas-Brown V."/>
            <person name="Paris D.H."/>
            <person name="Patel P."/>
            <person name="Richards A.L."/>
            <person name="Sadzewicz L."/>
            <person name="Sears K."/>
            <person name="Seidman D."/>
            <person name="Sengamalay N."/>
            <person name="Stenos J."/>
            <person name="Tallon L.J."/>
            <person name="Vincent G."/>
            <person name="Fraser C.M."/>
            <person name="Munderloh U."/>
            <person name="Dunning-Hotopp J.C."/>
        </authorList>
    </citation>
    <scope>NUCLEOTIDE SEQUENCE [LARGE SCALE GENOMIC DNA]</scope>
    <source>
        <strain evidence="2 3">ApNP</strain>
    </source>
</reference>
<proteinExistence type="predicted"/>
<dbReference type="PATRIC" id="fig|1359153.3.peg.1533"/>
<organism evidence="2 3">
    <name type="scientific">Anaplasma phagocytophilum str. ApNP</name>
    <dbReference type="NCBI Taxonomy" id="1359153"/>
    <lineage>
        <taxon>Bacteria</taxon>
        <taxon>Pseudomonadati</taxon>
        <taxon>Pseudomonadota</taxon>
        <taxon>Alphaproteobacteria</taxon>
        <taxon>Rickettsiales</taxon>
        <taxon>Anaplasmataceae</taxon>
        <taxon>Anaplasma</taxon>
        <taxon>phagocytophilum group</taxon>
    </lineage>
</organism>
<evidence type="ECO:0000313" key="3">
    <source>
        <dbReference type="Proteomes" id="UP000033385"/>
    </source>
</evidence>
<dbReference type="EMBL" id="LANW01000001">
    <property type="protein sequence ID" value="KJV67592.1"/>
    <property type="molecule type" value="Genomic_DNA"/>
</dbReference>
<protein>
    <submittedName>
        <fullName evidence="2">Uncharacterized protein</fullName>
    </submittedName>
</protein>
<gene>
    <name evidence="2" type="ORF">APHNP_1501</name>
</gene>
<name>A0A0F3NIR3_ANAPH</name>
<keyword evidence="1" id="KW-0472">Membrane</keyword>
<comment type="caution">
    <text evidence="2">The sequence shown here is derived from an EMBL/GenBank/DDBJ whole genome shotgun (WGS) entry which is preliminary data.</text>
</comment>
<evidence type="ECO:0000256" key="1">
    <source>
        <dbReference type="SAM" id="Phobius"/>
    </source>
</evidence>